<dbReference type="CDD" id="cd07042">
    <property type="entry name" value="STAS_SulP_like_sulfate_transporter"/>
    <property type="match status" value="1"/>
</dbReference>
<dbReference type="EMBL" id="JAPWIJ010000002">
    <property type="protein sequence ID" value="MCZ4518279.1"/>
    <property type="molecule type" value="Genomic_DNA"/>
</dbReference>
<feature type="transmembrane region" description="Helical" evidence="5">
    <location>
        <begin position="109"/>
        <end position="129"/>
    </location>
</feature>
<evidence type="ECO:0000259" key="6">
    <source>
        <dbReference type="PROSITE" id="PS50801"/>
    </source>
</evidence>
<dbReference type="PROSITE" id="PS50801">
    <property type="entry name" value="STAS"/>
    <property type="match status" value="1"/>
</dbReference>
<feature type="transmembrane region" description="Helical" evidence="5">
    <location>
        <begin position="87"/>
        <end position="103"/>
    </location>
</feature>
<feature type="transmembrane region" description="Helical" evidence="5">
    <location>
        <begin position="332"/>
        <end position="349"/>
    </location>
</feature>
<dbReference type="RefSeq" id="WP_269602953.1">
    <property type="nucleotide sequence ID" value="NZ_JAPWIJ010000002.1"/>
</dbReference>
<dbReference type="PANTHER" id="PTHR11814">
    <property type="entry name" value="SULFATE TRANSPORTER"/>
    <property type="match status" value="1"/>
</dbReference>
<organism evidence="7 8">
    <name type="scientific">Rhodococcus ruber</name>
    <dbReference type="NCBI Taxonomy" id="1830"/>
    <lineage>
        <taxon>Bacteria</taxon>
        <taxon>Bacillati</taxon>
        <taxon>Actinomycetota</taxon>
        <taxon>Actinomycetes</taxon>
        <taxon>Mycobacteriales</taxon>
        <taxon>Nocardiaceae</taxon>
        <taxon>Rhodococcus</taxon>
    </lineage>
</organism>
<feature type="transmembrane region" description="Helical" evidence="5">
    <location>
        <begin position="38"/>
        <end position="55"/>
    </location>
</feature>
<keyword evidence="8" id="KW-1185">Reference proteome</keyword>
<dbReference type="Pfam" id="PF00916">
    <property type="entry name" value="Sulfate_transp"/>
    <property type="match status" value="1"/>
</dbReference>
<dbReference type="InterPro" id="IPR036513">
    <property type="entry name" value="STAS_dom_sf"/>
</dbReference>
<feature type="transmembrane region" description="Helical" evidence="5">
    <location>
        <begin position="393"/>
        <end position="419"/>
    </location>
</feature>
<feature type="domain" description="STAS" evidence="6">
    <location>
        <begin position="449"/>
        <end position="553"/>
    </location>
</feature>
<evidence type="ECO:0000256" key="5">
    <source>
        <dbReference type="SAM" id="Phobius"/>
    </source>
</evidence>
<dbReference type="SUPFAM" id="SSF52091">
    <property type="entry name" value="SpoIIaa-like"/>
    <property type="match status" value="1"/>
</dbReference>
<gene>
    <name evidence="7" type="ORF">O4220_07090</name>
</gene>
<evidence type="ECO:0000256" key="3">
    <source>
        <dbReference type="ARBA" id="ARBA00022989"/>
    </source>
</evidence>
<feature type="transmembrane region" description="Helical" evidence="5">
    <location>
        <begin position="61"/>
        <end position="80"/>
    </location>
</feature>
<accession>A0ABT4MBC6</accession>
<feature type="transmembrane region" description="Helical" evidence="5">
    <location>
        <begin position="183"/>
        <end position="204"/>
    </location>
</feature>
<protein>
    <submittedName>
        <fullName evidence="7">SulP family inorganic anion transporter</fullName>
    </submittedName>
</protein>
<evidence type="ECO:0000256" key="2">
    <source>
        <dbReference type="ARBA" id="ARBA00022692"/>
    </source>
</evidence>
<evidence type="ECO:0000313" key="7">
    <source>
        <dbReference type="EMBL" id="MCZ4518279.1"/>
    </source>
</evidence>
<evidence type="ECO:0000256" key="4">
    <source>
        <dbReference type="ARBA" id="ARBA00023136"/>
    </source>
</evidence>
<evidence type="ECO:0000313" key="8">
    <source>
        <dbReference type="Proteomes" id="UP001081071"/>
    </source>
</evidence>
<proteinExistence type="predicted"/>
<evidence type="ECO:0000256" key="1">
    <source>
        <dbReference type="ARBA" id="ARBA00004141"/>
    </source>
</evidence>
<feature type="transmembrane region" description="Helical" evidence="5">
    <location>
        <begin position="211"/>
        <end position="228"/>
    </location>
</feature>
<name>A0ABT4MBC6_9NOCA</name>
<dbReference type="Proteomes" id="UP001081071">
    <property type="component" value="Unassembled WGS sequence"/>
</dbReference>
<dbReference type="Gene3D" id="3.30.750.24">
    <property type="entry name" value="STAS domain"/>
    <property type="match status" value="1"/>
</dbReference>
<keyword evidence="2 5" id="KW-0812">Transmembrane</keyword>
<sequence>MSEPTKHARANDALTAVSALLPRWSEWKPAFRAPGADLLAGLIVALVALPLALGFGVSTGLGAAAGLATAIVAGVVAAVFGGSRFQVSGPTGAMTVVLVPIVAEYGPTGVLAVGLMAGVMLLALAGAGVGRAVRYMPAPVIEGFTAGIAVVIALQQIPAALGITDARGEKVWQSAFDAVRSFVAHANIVTPAVAIAVAVVMLVGGRLAPKIPFSLVAVAGATVATQLFDLDIARIGTIPSSLSVPSLGFFHLGDVAALLAPACAVAALAALESLLSATAADSMGVGARHNPDRELFGQGLANIAAPLFGGIPATGAIARTAVNVRSGARTRLAALTHAVILAAIMYSAAGLVAHIPLAALAGVLLATTVRMVETASIRAISRAGRGDTVVMAATFLVTVVLDLVTAVAVGVGFAAVLALRAVARSATMEQVPLDALDAVSEEEGDLLREHIVAYRIDGALFFGAAHSFLLELADVSDVKVVILRMSRVTTIDATGAIVLKDTITELEHRHIVVLISGAKPEHLRPLAALGVFTTKDDDARRVFDTTPQAIAYARTLVTEATTPRG</sequence>
<dbReference type="Pfam" id="PF01740">
    <property type="entry name" value="STAS"/>
    <property type="match status" value="1"/>
</dbReference>
<keyword evidence="4 5" id="KW-0472">Membrane</keyword>
<feature type="transmembrane region" description="Helical" evidence="5">
    <location>
        <begin position="248"/>
        <end position="271"/>
    </location>
</feature>
<keyword evidence="3 5" id="KW-1133">Transmembrane helix</keyword>
<comment type="subcellular location">
    <subcellularLocation>
        <location evidence="1">Membrane</location>
        <topology evidence="1">Multi-pass membrane protein</topology>
    </subcellularLocation>
</comment>
<comment type="caution">
    <text evidence="7">The sequence shown here is derived from an EMBL/GenBank/DDBJ whole genome shotgun (WGS) entry which is preliminary data.</text>
</comment>
<dbReference type="InterPro" id="IPR011547">
    <property type="entry name" value="SLC26A/SulP_dom"/>
</dbReference>
<dbReference type="InterPro" id="IPR001902">
    <property type="entry name" value="SLC26A/SulP_fam"/>
</dbReference>
<feature type="transmembrane region" description="Helical" evidence="5">
    <location>
        <begin position="141"/>
        <end position="163"/>
    </location>
</feature>
<reference evidence="7" key="1">
    <citation type="submission" date="2022-12" db="EMBL/GenBank/DDBJ databases">
        <authorList>
            <person name="Krivoruchko A.V."/>
            <person name="Elkin A."/>
        </authorList>
    </citation>
    <scope>NUCLEOTIDE SEQUENCE</scope>
    <source>
        <strain evidence="7">IEGM 1391</strain>
    </source>
</reference>
<dbReference type="InterPro" id="IPR002645">
    <property type="entry name" value="STAS_dom"/>
</dbReference>